<evidence type="ECO:0000256" key="7">
    <source>
        <dbReference type="ARBA" id="ARBA00023018"/>
    </source>
</evidence>
<dbReference type="AlphaFoldDB" id="A0A9D4DFL3"/>
<evidence type="ECO:0000259" key="19">
    <source>
        <dbReference type="PROSITE" id="PS50106"/>
    </source>
</evidence>
<evidence type="ECO:0000256" key="13">
    <source>
        <dbReference type="ARBA" id="ARBA00076637"/>
    </source>
</evidence>
<dbReference type="InterPro" id="IPR001478">
    <property type="entry name" value="PDZ"/>
</dbReference>
<organism evidence="20 21">
    <name type="scientific">Dreissena polymorpha</name>
    <name type="common">Zebra mussel</name>
    <name type="synonym">Mytilus polymorpha</name>
    <dbReference type="NCBI Taxonomy" id="45954"/>
    <lineage>
        <taxon>Eukaryota</taxon>
        <taxon>Metazoa</taxon>
        <taxon>Spiralia</taxon>
        <taxon>Lophotrochozoa</taxon>
        <taxon>Mollusca</taxon>
        <taxon>Bivalvia</taxon>
        <taxon>Autobranchia</taxon>
        <taxon>Heteroconchia</taxon>
        <taxon>Euheterodonta</taxon>
        <taxon>Imparidentia</taxon>
        <taxon>Neoheterodontei</taxon>
        <taxon>Myida</taxon>
        <taxon>Dreissenoidea</taxon>
        <taxon>Dreissenidae</taxon>
        <taxon>Dreissena</taxon>
    </lineage>
</organism>
<feature type="compositionally biased region" description="Basic and acidic residues" evidence="17">
    <location>
        <begin position="14"/>
        <end position="27"/>
    </location>
</feature>
<dbReference type="GO" id="GO:0019722">
    <property type="term" value="P:calcium-mediated signaling"/>
    <property type="evidence" value="ECO:0007669"/>
    <property type="project" value="TreeGrafter"/>
</dbReference>
<dbReference type="FunFam" id="1.10.150.50:FF:000008">
    <property type="entry name" value="Neurabin-1 isoform 1-like protein"/>
    <property type="match status" value="1"/>
</dbReference>
<dbReference type="GO" id="GO:0014069">
    <property type="term" value="C:postsynaptic density"/>
    <property type="evidence" value="ECO:0007669"/>
    <property type="project" value="TreeGrafter"/>
</dbReference>
<keyword evidence="21" id="KW-1185">Reference proteome</keyword>
<dbReference type="PANTHER" id="PTHR16154">
    <property type="entry name" value="NEURABIN"/>
    <property type="match status" value="1"/>
</dbReference>
<dbReference type="InterPro" id="IPR013761">
    <property type="entry name" value="SAM/pointed_sf"/>
</dbReference>
<feature type="region of interest" description="Disordered" evidence="17">
    <location>
        <begin position="273"/>
        <end position="373"/>
    </location>
</feature>
<evidence type="ECO:0000256" key="2">
    <source>
        <dbReference type="ARBA" id="ARBA00022473"/>
    </source>
</evidence>
<evidence type="ECO:0000256" key="6">
    <source>
        <dbReference type="ARBA" id="ARBA00022902"/>
    </source>
</evidence>
<evidence type="ECO:0000256" key="15">
    <source>
        <dbReference type="ARBA" id="ARBA00082439"/>
    </source>
</evidence>
<feature type="coiled-coil region" evidence="16">
    <location>
        <begin position="382"/>
        <end position="532"/>
    </location>
</feature>
<dbReference type="SMART" id="SM00228">
    <property type="entry name" value="PDZ"/>
    <property type="match status" value="1"/>
</dbReference>
<evidence type="ECO:0000256" key="3">
    <source>
        <dbReference type="ARBA" id="ARBA00022490"/>
    </source>
</evidence>
<feature type="domain" description="PDZ" evidence="19">
    <location>
        <begin position="131"/>
        <end position="219"/>
    </location>
</feature>
<keyword evidence="8 16" id="KW-0175">Coiled coil</keyword>
<dbReference type="FunFam" id="2.30.42.10:FF:000010">
    <property type="entry name" value="Neurabin-1 isoform 1"/>
    <property type="match status" value="1"/>
</dbReference>
<dbReference type="GO" id="GO:0051015">
    <property type="term" value="F:actin filament binding"/>
    <property type="evidence" value="ECO:0007669"/>
    <property type="project" value="TreeGrafter"/>
</dbReference>
<evidence type="ECO:0000256" key="9">
    <source>
        <dbReference type="ARBA" id="ARBA00023203"/>
    </source>
</evidence>
<dbReference type="InterPro" id="IPR036034">
    <property type="entry name" value="PDZ_sf"/>
</dbReference>
<comment type="subcellular location">
    <subcellularLocation>
        <location evidence="1">Cytoplasm</location>
        <location evidence="1">Cytoskeleton</location>
    </subcellularLocation>
    <subcellularLocation>
        <location evidence="11">Synapse</location>
    </subcellularLocation>
</comment>
<dbReference type="EMBL" id="JAIWYP010000010">
    <property type="protein sequence ID" value="KAH3747590.1"/>
    <property type="molecule type" value="Genomic_DNA"/>
</dbReference>
<gene>
    <name evidence="20" type="ORF">DPMN_182018</name>
</gene>
<evidence type="ECO:0000256" key="5">
    <source>
        <dbReference type="ARBA" id="ARBA00022782"/>
    </source>
</evidence>
<dbReference type="GO" id="GO:0031175">
    <property type="term" value="P:neuron projection development"/>
    <property type="evidence" value="ECO:0007669"/>
    <property type="project" value="TreeGrafter"/>
</dbReference>
<dbReference type="PROSITE" id="PS50106">
    <property type="entry name" value="PDZ"/>
    <property type="match status" value="1"/>
</dbReference>
<keyword evidence="3" id="KW-0963">Cytoplasm</keyword>
<dbReference type="SUPFAM" id="SSF50156">
    <property type="entry name" value="PDZ domain-like"/>
    <property type="match status" value="1"/>
</dbReference>
<keyword evidence="6" id="KW-0524">Neurogenesis</keyword>
<evidence type="ECO:0000256" key="4">
    <source>
        <dbReference type="ARBA" id="ARBA00022553"/>
    </source>
</evidence>
<sequence length="1012" mass="111892">SRKGVIIENGIELPQREDGDGTEHPEVDLEPSIPSDEDVSEVEVGSERSEENAVNYLEIEGLSSTSSESEDEYVDYQAKTDRRIRFSRGPIKVFMTYSTDDYDRRNEDIDPVAASAEYELEKRVERMDVFPVDLHKGPEGLGLSIIGMGVGADAGLEKLGIFIKTLTDGGAAQKSGKMQVNDQIIEVDGKSLVGVTQAYAASVLRNTSGEVKFLIGREKDPSKSEVARLIQQSLELDRRREELKRQEHERLQALHDGFMPRDEVLEHEHLQKLHSTGSVSSKEDNNVDLDASSQEEEEMEEAEEEEGKQEEEEMEHTEEISEELQAGEATPLSMPSGVDSEPSPDSSPEEATGKAVVDVFDLQDSSPDSGPEMEPQALFVKLKEAQLRNSVLEAELTKLKGRLLLLENTESQRRQEERRSDDMAARLREVEKALNSARKEINHYQDLMEGSQGQYIALEKKMQGDLTALEKKYHKAKKLIKEYQQREKDFLAEREALIQQQNEKNQQYDALVKSLKDRIFQLESELREAQQAAGLPVLLPHRQEVTVVTETSPPVRSLPPPVRDSGMRPVQDKDSISSESEMSSLSEPPTPAVEDTVTVDPASMFNSMPPTKLLDTSVSKAKAQLAANSPRRPPTKQRSKSQDSEELIEAAIQSKAESGLETWSKHDSDNTVKKSDPSLDISKPAPSDHAPTSISSDQDAFSAGYDNVQAPPTSNTVPAPPPPPVEPTDPNGLSDDWDTPRDRLNSGSESSSTISQRSYDPSQPNFRNKNSEIPGLDSVSTDTSGTVETTGSESSAKKSKGLLPKLPFKFGSSDRDKGGGITLISARGINSDDVPSSEGGITLISKRKLDTGLDFDASAPRPKIGASINSDSSSGYMVGETESARSYQFSGIPGNEDSVSQSGGLNQFGAGQINDWTVENVKHWLIGIEMERFTEIFTERGINGAQLATLDANKLKAMGVTSAKDRDYLKKRLKELRTVLEKEKKQQEKERKQMEKMAKTREKEQKKQSKKK</sequence>
<feature type="domain" description="SAM" evidence="18">
    <location>
        <begin position="916"/>
        <end position="979"/>
    </location>
</feature>
<dbReference type="CDD" id="cd06790">
    <property type="entry name" value="PDZ_neurabin-like"/>
    <property type="match status" value="1"/>
</dbReference>
<dbReference type="CDD" id="cd09512">
    <property type="entry name" value="SAM_Neurabin-like"/>
    <property type="match status" value="1"/>
</dbReference>
<dbReference type="GO" id="GO:0030425">
    <property type="term" value="C:dendrite"/>
    <property type="evidence" value="ECO:0007669"/>
    <property type="project" value="TreeGrafter"/>
</dbReference>
<evidence type="ECO:0000259" key="18">
    <source>
        <dbReference type="PROSITE" id="PS50105"/>
    </source>
</evidence>
<dbReference type="PROSITE" id="PS50105">
    <property type="entry name" value="SAM_DOMAIN"/>
    <property type="match status" value="1"/>
</dbReference>
<dbReference type="InterPro" id="IPR001660">
    <property type="entry name" value="SAM"/>
</dbReference>
<feature type="region of interest" description="Disordered" evidence="17">
    <location>
        <begin position="980"/>
        <end position="1012"/>
    </location>
</feature>
<evidence type="ECO:0000256" key="17">
    <source>
        <dbReference type="SAM" id="MobiDB-lite"/>
    </source>
</evidence>
<dbReference type="Gene3D" id="1.10.150.50">
    <property type="entry name" value="Transcription Factor, Ets-1"/>
    <property type="match status" value="1"/>
</dbReference>
<evidence type="ECO:0000256" key="10">
    <source>
        <dbReference type="ARBA" id="ARBA00023212"/>
    </source>
</evidence>
<dbReference type="SUPFAM" id="SSF47769">
    <property type="entry name" value="SAM/Pointed domain"/>
    <property type="match status" value="1"/>
</dbReference>
<keyword evidence="10" id="KW-0206">Cytoskeleton</keyword>
<evidence type="ECO:0000313" key="21">
    <source>
        <dbReference type="Proteomes" id="UP000828390"/>
    </source>
</evidence>
<evidence type="ECO:0000313" key="20">
    <source>
        <dbReference type="EMBL" id="KAH3747590.1"/>
    </source>
</evidence>
<keyword evidence="7" id="KW-0770">Synapse</keyword>
<feature type="region of interest" description="Disordered" evidence="17">
    <location>
        <begin position="547"/>
        <end position="816"/>
    </location>
</feature>
<feature type="compositionally biased region" description="Polar residues" evidence="17">
    <location>
        <begin position="690"/>
        <end position="699"/>
    </location>
</feature>
<feature type="compositionally biased region" description="Low complexity" evidence="17">
    <location>
        <begin position="777"/>
        <end position="794"/>
    </location>
</feature>
<comment type="caution">
    <text evidence="20">The sequence shown here is derived from an EMBL/GenBank/DDBJ whole genome shotgun (WGS) entry which is preliminary data.</text>
</comment>
<keyword evidence="5" id="KW-0221">Differentiation</keyword>
<evidence type="ECO:0000256" key="12">
    <source>
        <dbReference type="ARBA" id="ARBA00067399"/>
    </source>
</evidence>
<feature type="compositionally biased region" description="Low complexity" evidence="17">
    <location>
        <begin position="339"/>
        <end position="350"/>
    </location>
</feature>
<dbReference type="Pfam" id="PF00595">
    <property type="entry name" value="PDZ"/>
    <property type="match status" value="1"/>
</dbReference>
<feature type="compositionally biased region" description="Polar residues" evidence="17">
    <location>
        <begin position="745"/>
        <end position="768"/>
    </location>
</feature>
<keyword evidence="4" id="KW-0597">Phosphoprotein</keyword>
<dbReference type="InterPro" id="IPR040645">
    <property type="entry name" value="Neurabin-1/2_PDZ"/>
</dbReference>
<dbReference type="SMART" id="SM00454">
    <property type="entry name" value="SAM"/>
    <property type="match status" value="1"/>
</dbReference>
<dbReference type="Proteomes" id="UP000828390">
    <property type="component" value="Unassembled WGS sequence"/>
</dbReference>
<feature type="region of interest" description="Disordered" evidence="17">
    <location>
        <begin position="1"/>
        <end position="50"/>
    </location>
</feature>
<evidence type="ECO:0000256" key="14">
    <source>
        <dbReference type="ARBA" id="ARBA00077125"/>
    </source>
</evidence>
<keyword evidence="9" id="KW-0009">Actin-binding</keyword>
<dbReference type="Gene3D" id="2.30.42.10">
    <property type="match status" value="1"/>
</dbReference>
<dbReference type="Pfam" id="PF07647">
    <property type="entry name" value="SAM_2"/>
    <property type="match status" value="1"/>
</dbReference>
<dbReference type="PANTHER" id="PTHR16154:SF6">
    <property type="entry name" value="SPINOPHILIN, ISOFORM J"/>
    <property type="match status" value="1"/>
</dbReference>
<feature type="non-terminal residue" evidence="20">
    <location>
        <position position="1"/>
    </location>
</feature>
<dbReference type="InterPro" id="IPR043446">
    <property type="entry name" value="Neurabin-like"/>
</dbReference>
<dbReference type="GO" id="GO:0015629">
    <property type="term" value="C:actin cytoskeleton"/>
    <property type="evidence" value="ECO:0007669"/>
    <property type="project" value="TreeGrafter"/>
</dbReference>
<evidence type="ECO:0000256" key="8">
    <source>
        <dbReference type="ARBA" id="ARBA00023054"/>
    </source>
</evidence>
<reference evidence="20" key="1">
    <citation type="journal article" date="2019" name="bioRxiv">
        <title>The Genome of the Zebra Mussel, Dreissena polymorpha: A Resource for Invasive Species Research.</title>
        <authorList>
            <person name="McCartney M.A."/>
            <person name="Auch B."/>
            <person name="Kono T."/>
            <person name="Mallez S."/>
            <person name="Zhang Y."/>
            <person name="Obille A."/>
            <person name="Becker A."/>
            <person name="Abrahante J.E."/>
            <person name="Garbe J."/>
            <person name="Badalamenti J.P."/>
            <person name="Herman A."/>
            <person name="Mangelson H."/>
            <person name="Liachko I."/>
            <person name="Sullivan S."/>
            <person name="Sone E.D."/>
            <person name="Koren S."/>
            <person name="Silverstein K.A.T."/>
            <person name="Beckman K.B."/>
            <person name="Gohl D.M."/>
        </authorList>
    </citation>
    <scope>NUCLEOTIDE SEQUENCE</scope>
    <source>
        <strain evidence="20">Duluth1</strain>
        <tissue evidence="20">Whole animal</tissue>
    </source>
</reference>
<feature type="compositionally biased region" description="Pro residues" evidence="17">
    <location>
        <begin position="718"/>
        <end position="727"/>
    </location>
</feature>
<feature type="compositionally biased region" description="Basic and acidic residues" evidence="17">
    <location>
        <begin position="663"/>
        <end position="677"/>
    </location>
</feature>
<dbReference type="Pfam" id="PF17817">
    <property type="entry name" value="PDZ_5"/>
    <property type="match status" value="1"/>
</dbReference>
<name>A0A9D4DFL3_DREPO</name>
<evidence type="ECO:0000256" key="16">
    <source>
        <dbReference type="SAM" id="Coils"/>
    </source>
</evidence>
<reference evidence="20" key="2">
    <citation type="submission" date="2020-11" db="EMBL/GenBank/DDBJ databases">
        <authorList>
            <person name="McCartney M.A."/>
            <person name="Auch B."/>
            <person name="Kono T."/>
            <person name="Mallez S."/>
            <person name="Becker A."/>
            <person name="Gohl D.M."/>
            <person name="Silverstein K.A.T."/>
            <person name="Koren S."/>
            <person name="Bechman K.B."/>
            <person name="Herman A."/>
            <person name="Abrahante J.E."/>
            <person name="Garbe J."/>
        </authorList>
    </citation>
    <scope>NUCLEOTIDE SEQUENCE</scope>
    <source>
        <strain evidence="20">Duluth1</strain>
        <tissue evidence="20">Whole animal</tissue>
    </source>
</reference>
<feature type="compositionally biased region" description="Low complexity" evidence="17">
    <location>
        <begin position="577"/>
        <end position="587"/>
    </location>
</feature>
<accession>A0A9D4DFL3</accession>
<evidence type="ECO:0000256" key="1">
    <source>
        <dbReference type="ARBA" id="ARBA00004245"/>
    </source>
</evidence>
<dbReference type="GO" id="GO:0005737">
    <property type="term" value="C:cytoplasm"/>
    <property type="evidence" value="ECO:0007669"/>
    <property type="project" value="TreeGrafter"/>
</dbReference>
<evidence type="ECO:0000256" key="11">
    <source>
        <dbReference type="ARBA" id="ARBA00034103"/>
    </source>
</evidence>
<proteinExistence type="predicted"/>
<feature type="compositionally biased region" description="Polar residues" evidence="17">
    <location>
        <begin position="604"/>
        <end position="619"/>
    </location>
</feature>
<dbReference type="GO" id="GO:0007015">
    <property type="term" value="P:actin filament organization"/>
    <property type="evidence" value="ECO:0007669"/>
    <property type="project" value="TreeGrafter"/>
</dbReference>
<feature type="compositionally biased region" description="Acidic residues" evidence="17">
    <location>
        <begin position="293"/>
        <end position="322"/>
    </location>
</feature>
<protein>
    <recommendedName>
        <fullName evidence="12">Neurabin-1</fullName>
    </recommendedName>
    <alternativeName>
        <fullName evidence="14">Neurabin-I</fullName>
    </alternativeName>
    <alternativeName>
        <fullName evidence="13">Neural tissue-specific F-actin-binding protein I</fullName>
    </alternativeName>
    <alternativeName>
        <fullName evidence="15">Protein phosphatase 1 regulatory subunit 9A</fullName>
    </alternativeName>
</protein>
<keyword evidence="2" id="KW-0217">Developmental protein</keyword>